<dbReference type="SUPFAM" id="SSF53448">
    <property type="entry name" value="Nucleotide-diphospho-sugar transferases"/>
    <property type="match status" value="1"/>
</dbReference>
<accession>A0ABT1C5P9</accession>
<gene>
    <name evidence="2" type="ORF">NGM99_10185</name>
</gene>
<dbReference type="Proteomes" id="UP001205906">
    <property type="component" value="Unassembled WGS sequence"/>
</dbReference>
<proteinExistence type="predicted"/>
<name>A0ABT1C5P9_9HYPH</name>
<dbReference type="InterPro" id="IPR001173">
    <property type="entry name" value="Glyco_trans_2-like"/>
</dbReference>
<dbReference type="InterPro" id="IPR050834">
    <property type="entry name" value="Glycosyltransf_2"/>
</dbReference>
<dbReference type="EMBL" id="JAMXQS010000005">
    <property type="protein sequence ID" value="MCO6050157.1"/>
    <property type="molecule type" value="Genomic_DNA"/>
</dbReference>
<feature type="domain" description="Glycosyltransferase 2-like" evidence="1">
    <location>
        <begin position="7"/>
        <end position="165"/>
    </location>
</feature>
<dbReference type="InterPro" id="IPR029044">
    <property type="entry name" value="Nucleotide-diphossugar_trans"/>
</dbReference>
<reference evidence="2 3" key="1">
    <citation type="submission" date="2022-06" db="EMBL/GenBank/DDBJ databases">
        <title>Mesorhizobium sp. strain RP14 Genome sequencing and assembly.</title>
        <authorList>
            <person name="Kim I."/>
        </authorList>
    </citation>
    <scope>NUCLEOTIDE SEQUENCE [LARGE SCALE GENOMIC DNA]</scope>
    <source>
        <strain evidence="3">RP14(2022)</strain>
    </source>
</reference>
<dbReference type="PANTHER" id="PTHR43685">
    <property type="entry name" value="GLYCOSYLTRANSFERASE"/>
    <property type="match status" value="1"/>
</dbReference>
<dbReference type="Pfam" id="PF00535">
    <property type="entry name" value="Glycos_transf_2"/>
    <property type="match status" value="1"/>
</dbReference>
<sequence length="293" mass="32814">MTEDSISVIIPTFNRHSTIMNAVRSASDELQVGDEIIIVDDASAPPISIDVTNVGKLPLQLVRSETNLGAAGARNLGLAHARNKFVAFLDSDDRWLPGKLHTQRQLLKAGDECLVAIGCGWRETVNNQPIRSRMPVASRERADFFAGCWFAPGSTLLVSAEAFRRVGGFDENLQRLEDYEWFLRFALAGGRLVIAEVLGAEIAHGTNARPLAVDAAVELISMKFATLQQLEKHERQSALAYLNLERARAYLNAGMWGRAALMLGRSFYHCPRTRIPLRNWWRHERLCRFIECQ</sequence>
<evidence type="ECO:0000313" key="3">
    <source>
        <dbReference type="Proteomes" id="UP001205906"/>
    </source>
</evidence>
<dbReference type="CDD" id="cd00761">
    <property type="entry name" value="Glyco_tranf_GTA_type"/>
    <property type="match status" value="1"/>
</dbReference>
<comment type="caution">
    <text evidence="2">The sequence shown here is derived from an EMBL/GenBank/DDBJ whole genome shotgun (WGS) entry which is preliminary data.</text>
</comment>
<keyword evidence="3" id="KW-1185">Reference proteome</keyword>
<dbReference type="PANTHER" id="PTHR43685:SF11">
    <property type="entry name" value="GLYCOSYLTRANSFERASE TAGX-RELATED"/>
    <property type="match status" value="1"/>
</dbReference>
<dbReference type="Gene3D" id="3.90.550.10">
    <property type="entry name" value="Spore Coat Polysaccharide Biosynthesis Protein SpsA, Chain A"/>
    <property type="match status" value="1"/>
</dbReference>
<evidence type="ECO:0000259" key="1">
    <source>
        <dbReference type="Pfam" id="PF00535"/>
    </source>
</evidence>
<protein>
    <submittedName>
        <fullName evidence="2">Glycosyltransferase family 2 protein</fullName>
    </submittedName>
</protein>
<dbReference type="RefSeq" id="WP_252818557.1">
    <property type="nucleotide sequence ID" value="NZ_JAMXQS010000005.1"/>
</dbReference>
<organism evidence="2 3">
    <name type="scientific">Mesorhizobium liriopis</name>
    <dbReference type="NCBI Taxonomy" id="2953882"/>
    <lineage>
        <taxon>Bacteria</taxon>
        <taxon>Pseudomonadati</taxon>
        <taxon>Pseudomonadota</taxon>
        <taxon>Alphaproteobacteria</taxon>
        <taxon>Hyphomicrobiales</taxon>
        <taxon>Phyllobacteriaceae</taxon>
        <taxon>Mesorhizobium</taxon>
    </lineage>
</organism>
<evidence type="ECO:0000313" key="2">
    <source>
        <dbReference type="EMBL" id="MCO6050157.1"/>
    </source>
</evidence>